<dbReference type="PANTHER" id="PTHR43707:SF6">
    <property type="entry name" value="ATP PHOSPHORIBOSYLTRANSFERASE REGULATORY SUBUNIT"/>
    <property type="match status" value="1"/>
</dbReference>
<dbReference type="EMBL" id="ACBZ01000017">
    <property type="protein sequence ID" value="EEG50602.1"/>
    <property type="molecule type" value="Genomic_DNA"/>
</dbReference>
<dbReference type="UniPathway" id="UPA00031">
    <property type="reaction ID" value="UER00006"/>
</dbReference>
<dbReference type="PIRSF" id="PIRSF001549">
    <property type="entry name" value="His-tRNA_synth"/>
    <property type="match status" value="1"/>
</dbReference>
<comment type="similarity">
    <text evidence="3 9">Belongs to the class-II aminoacyl-tRNA synthetase family. HisZ subfamily.</text>
</comment>
<dbReference type="InterPro" id="IPR004516">
    <property type="entry name" value="HisRS/HisZ"/>
</dbReference>
<keyword evidence="13" id="KW-1185">Reference proteome</keyword>
<evidence type="ECO:0000313" key="13">
    <source>
        <dbReference type="Proteomes" id="UP000003100"/>
    </source>
</evidence>
<dbReference type="eggNOG" id="COG3705">
    <property type="taxonomic scope" value="Bacteria"/>
</dbReference>
<evidence type="ECO:0000256" key="7">
    <source>
        <dbReference type="ARBA" id="ARBA00023102"/>
    </source>
</evidence>
<sequence>MDMERIFHTPEGVRDICQEECRQKLLIQKKIRRIFHLYGFQDIETPTFEFFEVFSREVGTTPSKELYKFFDREGNTLVLRPDFTPSIARCAVSCFPLNMEPVRLCYAGNTFVNNSSFQGRMKEATQMGAERIGDSSSDADAEMLAMVVNCLLETGLRDFQISVGEVNFFKALLEDAKKDDEMERKLRELISNKNNFGVEELIRGQNLPKELENAFFQLPYLFGDAEILKKAKKLTSNQRAIRAIHRLEEIYEILKCYGYENYVTFDLGMLSKYRYYTGIIFQAYTYGTGEPIVKGGRYDNLLEHFGKAAAASGFGISIDQLMLALSRQNIPVTVPEEEEIILSYTIENRRDAIVQAVNLRREGKRVILKKLGEEGI</sequence>
<dbReference type="PATRIC" id="fig|476272.21.peg.3484"/>
<keyword evidence="6 9" id="KW-0028">Amino-acid biosynthesis</keyword>
<proteinExistence type="inferred from homology"/>
<dbReference type="CDD" id="cd00773">
    <property type="entry name" value="HisRS-like_core"/>
    <property type="match status" value="1"/>
</dbReference>
<keyword evidence="7 9" id="KW-0368">Histidine biosynthesis</keyword>
<dbReference type="GO" id="GO:0004821">
    <property type="term" value="F:histidine-tRNA ligase activity"/>
    <property type="evidence" value="ECO:0007669"/>
    <property type="project" value="TreeGrafter"/>
</dbReference>
<dbReference type="HAMAP" id="MF_00125">
    <property type="entry name" value="HisZ"/>
    <property type="match status" value="1"/>
</dbReference>
<dbReference type="InterPro" id="IPR041715">
    <property type="entry name" value="HisRS-like_core"/>
</dbReference>
<dbReference type="GO" id="GO:0000105">
    <property type="term" value="P:L-histidine biosynthetic process"/>
    <property type="evidence" value="ECO:0007669"/>
    <property type="project" value="UniProtKB-UniRule"/>
</dbReference>
<dbReference type="GO" id="GO:0016740">
    <property type="term" value="F:transferase activity"/>
    <property type="evidence" value="ECO:0007669"/>
    <property type="project" value="UniProtKB-ARBA"/>
</dbReference>
<comment type="pathway">
    <text evidence="2 9">Amino-acid biosynthesis; L-histidine biosynthesis; L-histidine from 5-phospho-alpha-D-ribose 1-diphosphate: step 1/9.</text>
</comment>
<gene>
    <name evidence="9" type="primary">hisZ</name>
    <name evidence="12" type="ORF">RUMHYD_00478</name>
</gene>
<dbReference type="SUPFAM" id="SSF55681">
    <property type="entry name" value="Class II aaRS and biotin synthetases"/>
    <property type="match status" value="1"/>
</dbReference>
<feature type="binding site" evidence="10">
    <location>
        <begin position="275"/>
        <end position="276"/>
    </location>
    <ligand>
        <name>L-histidine</name>
        <dbReference type="ChEBI" id="CHEBI:57595"/>
    </ligand>
</feature>
<feature type="binding site" evidence="10">
    <location>
        <position position="130"/>
    </location>
    <ligand>
        <name>L-histidine</name>
        <dbReference type="ChEBI" id="CHEBI:57595"/>
    </ligand>
</feature>
<reference evidence="12 13" key="1">
    <citation type="submission" date="2009-01" db="EMBL/GenBank/DDBJ databases">
        <authorList>
            <person name="Fulton L."/>
            <person name="Clifton S."/>
            <person name="Fulton B."/>
            <person name="Xu J."/>
            <person name="Minx P."/>
            <person name="Pepin K.H."/>
            <person name="Johnson M."/>
            <person name="Bhonagiri V."/>
            <person name="Nash W.E."/>
            <person name="Mardis E.R."/>
            <person name="Wilson R.K."/>
        </authorList>
    </citation>
    <scope>NUCLEOTIDE SEQUENCE [LARGE SCALE GENOMIC DNA]</scope>
    <source>
        <strain evidence="13">DSM 10507 / JCM 14656 / S5a33</strain>
    </source>
</reference>
<dbReference type="InterPro" id="IPR045864">
    <property type="entry name" value="aa-tRNA-synth_II/BPL/LPL"/>
</dbReference>
<dbReference type="Proteomes" id="UP000003100">
    <property type="component" value="Unassembled WGS sequence"/>
</dbReference>
<comment type="miscellaneous">
    <text evidence="9">This function is generally fulfilled by the C-terminal part of HisG, which is missing in some bacteria such as this one.</text>
</comment>
<evidence type="ECO:0000256" key="8">
    <source>
        <dbReference type="ARBA" id="ARBA00025246"/>
    </source>
</evidence>
<dbReference type="GO" id="GO:0005737">
    <property type="term" value="C:cytoplasm"/>
    <property type="evidence" value="ECO:0007669"/>
    <property type="project" value="UniProtKB-SubCell"/>
</dbReference>
<dbReference type="GO" id="GO:0140096">
    <property type="term" value="F:catalytic activity, acting on a protein"/>
    <property type="evidence" value="ECO:0007669"/>
    <property type="project" value="UniProtKB-ARBA"/>
</dbReference>
<dbReference type="InterPro" id="IPR004517">
    <property type="entry name" value="HisZ"/>
</dbReference>
<dbReference type="AlphaFoldDB" id="C0CI14"/>
<dbReference type="Pfam" id="PF13393">
    <property type="entry name" value="tRNA-synt_His"/>
    <property type="match status" value="1"/>
</dbReference>
<feature type="binding site" evidence="10">
    <location>
        <position position="126"/>
    </location>
    <ligand>
        <name>L-histidine</name>
        <dbReference type="ChEBI" id="CHEBI:57595"/>
    </ligand>
</feature>
<evidence type="ECO:0000256" key="9">
    <source>
        <dbReference type="HAMAP-Rule" id="MF_00125"/>
    </source>
</evidence>
<evidence type="ECO:0000256" key="3">
    <source>
        <dbReference type="ARBA" id="ARBA00005539"/>
    </source>
</evidence>
<reference evidence="12 13" key="2">
    <citation type="submission" date="2009-02" db="EMBL/GenBank/DDBJ databases">
        <title>Draft genome sequence of Blautia hydrogenotrophica DSM 10507 (Ruminococcus hydrogenotrophicus DSM 10507).</title>
        <authorList>
            <person name="Sudarsanam P."/>
            <person name="Ley R."/>
            <person name="Guruge J."/>
            <person name="Turnbaugh P.J."/>
            <person name="Mahowald M."/>
            <person name="Liep D."/>
            <person name="Gordon J."/>
        </authorList>
    </citation>
    <scope>NUCLEOTIDE SEQUENCE [LARGE SCALE GENOMIC DNA]</scope>
    <source>
        <strain evidence="13">DSM 10507 / JCM 14656 / S5a33</strain>
    </source>
</reference>
<feature type="domain" description="Aminoacyl-transfer RNA synthetases class-II family profile" evidence="11">
    <location>
        <begin position="27"/>
        <end position="335"/>
    </location>
</feature>
<name>C0CI14_BLAHS</name>
<feature type="binding site" evidence="10">
    <location>
        <begin position="82"/>
        <end position="84"/>
    </location>
    <ligand>
        <name>L-histidine</name>
        <dbReference type="ChEBI" id="CHEBI:57595"/>
    </ligand>
</feature>
<evidence type="ECO:0000256" key="5">
    <source>
        <dbReference type="ARBA" id="ARBA00022490"/>
    </source>
</evidence>
<evidence type="ECO:0000256" key="2">
    <source>
        <dbReference type="ARBA" id="ARBA00004667"/>
    </source>
</evidence>
<organism evidence="12 13">
    <name type="scientific">Blautia hydrogenotrophica (strain DSM 10507 / JCM 14656 / S5a33)</name>
    <name type="common">Ruminococcus hydrogenotrophicus</name>
    <dbReference type="NCBI Taxonomy" id="476272"/>
    <lineage>
        <taxon>Bacteria</taxon>
        <taxon>Bacillati</taxon>
        <taxon>Bacillota</taxon>
        <taxon>Clostridia</taxon>
        <taxon>Lachnospirales</taxon>
        <taxon>Lachnospiraceae</taxon>
        <taxon>Blautia</taxon>
    </lineage>
</organism>
<dbReference type="PROSITE" id="PS50862">
    <property type="entry name" value="AA_TRNA_LIGASE_II"/>
    <property type="match status" value="1"/>
</dbReference>
<keyword evidence="5 9" id="KW-0963">Cytoplasm</keyword>
<dbReference type="InterPro" id="IPR006195">
    <property type="entry name" value="aa-tRNA-synth_II"/>
</dbReference>
<dbReference type="NCBIfam" id="TIGR00443">
    <property type="entry name" value="hisZ_biosyn_reg"/>
    <property type="match status" value="1"/>
</dbReference>
<evidence type="ECO:0000256" key="10">
    <source>
        <dbReference type="PIRSR" id="PIRSR001549-1"/>
    </source>
</evidence>
<dbReference type="Gene3D" id="3.30.930.10">
    <property type="entry name" value="Bira Bifunctional Protein, Domain 2"/>
    <property type="match status" value="1"/>
</dbReference>
<evidence type="ECO:0000313" key="12">
    <source>
        <dbReference type="EMBL" id="EEG50602.1"/>
    </source>
</evidence>
<evidence type="ECO:0000256" key="6">
    <source>
        <dbReference type="ARBA" id="ARBA00022605"/>
    </source>
</evidence>
<dbReference type="GO" id="GO:0006427">
    <property type="term" value="P:histidyl-tRNA aminoacylation"/>
    <property type="evidence" value="ECO:0007669"/>
    <property type="project" value="TreeGrafter"/>
</dbReference>
<comment type="subunit">
    <text evidence="9">Heteromultimer composed of HisG and HisZ subunits.</text>
</comment>
<accession>C0CI14</accession>
<protein>
    <recommendedName>
        <fullName evidence="4 9">ATP phosphoribosyltransferase regulatory subunit</fullName>
    </recommendedName>
</protein>
<dbReference type="HOGENOM" id="CLU_025113_0_2_9"/>
<comment type="function">
    <text evidence="8 9">Required for the first step of histidine biosynthesis. May allow the feedback regulation of ATP phosphoribosyltransferase activity by histidine.</text>
</comment>
<evidence type="ECO:0000256" key="1">
    <source>
        <dbReference type="ARBA" id="ARBA00004496"/>
    </source>
</evidence>
<dbReference type="PANTHER" id="PTHR43707">
    <property type="entry name" value="HISTIDYL-TRNA SYNTHETASE"/>
    <property type="match status" value="1"/>
</dbReference>
<evidence type="ECO:0000259" key="11">
    <source>
        <dbReference type="PROSITE" id="PS50862"/>
    </source>
</evidence>
<comment type="subcellular location">
    <subcellularLocation>
        <location evidence="1 9">Cytoplasm</location>
    </subcellularLocation>
</comment>
<evidence type="ECO:0000256" key="4">
    <source>
        <dbReference type="ARBA" id="ARBA00020397"/>
    </source>
</evidence>